<name>A0A0E3ZAV6_9FUSO</name>
<dbReference type="InterPro" id="IPR000380">
    <property type="entry name" value="Topo_IA"/>
</dbReference>
<sequence>MSMVGGKKVKKYLVIVESPSKAKTIEKILGKNYEVKASYGHVIDLPTTTLGIDIENGFIPKYKTIKGKGEILKDLKSRSKNADIVYLASDLDREGEAIAWHISNYIKFPEKTKRIVFNEITATAVKHAIKSPREIDLNLVDAQQTRRLLDRIVGYKISPLLWKTVNRNASAGRVQSVALKIICDLEDEIKNFVPKNYREFSVLLKNGVELKLSKIDGKKVDKVFDEDFKLELDKYLIANKVEIKKKTQRPPLVFKTSTLQQLAASYLGFSASKTMRIAQQLYEGLDIAGQTKGLITYMRTDSTRISKEAQEKAKEYIVKNLGQEYVGKYISKNKSDAQDAHEGIRPSYIELEPDKISGYLSKDQNKLYSLIFRRFITSQIAAVKYDQMQITSIKDNLEFTGTANKITFDGYYKYQKSEEDILTEDLPDIHENDKLEIEKVNTKEGVTKPPARFTEASIIKKLESEGIGRPSTYASIIDTLITREYVVIEEKKLIPTVQGYSVKEELEEHFKNIMDIKFTANMESELDEIAEGHKEWHDILSRYYNTINQDVIKYEEDINKMQSLKVVSDVMDSKGLPMILKTGIYGKYLISETNEEEKISLKGIDVPKEEIKSGKVAVKDKVEKILKEKQGKLTDYTEQGVKFYLKIGRFGPYLESENFSEDNKRITLTPLIRAKLKKGEIKENEGVLELNEYILKEKEENEKLIKQAGKCEKCGKPFTIKKGRFGKFLACSGYPDCKNIKNLKKKSK</sequence>
<evidence type="ECO:0000256" key="4">
    <source>
        <dbReference type="ARBA" id="ARBA00022771"/>
    </source>
</evidence>
<comment type="catalytic activity">
    <reaction evidence="1 10">
        <text>ATP-independent breakage of single-stranded DNA, followed by passage and rejoining.</text>
        <dbReference type="EC" id="5.6.2.1"/>
    </reaction>
</comment>
<dbReference type="GO" id="GO:0003677">
    <property type="term" value="F:DNA binding"/>
    <property type="evidence" value="ECO:0007669"/>
    <property type="project" value="UniProtKB-KW"/>
</dbReference>
<comment type="function">
    <text evidence="10">Releases the supercoiling and torsional tension of DNA, which is introduced during the DNA replication and transcription, by transiently cleaving and rejoining one strand of the DNA duplex. Introduces a single-strand break via transesterification at a target site in duplex DNA. The scissile phosphodiester is attacked by the catalytic tyrosine of the enzyme, resulting in the formation of a DNA-(5'-phosphotyrosyl)-enzyme intermediate and the expulsion of a 3'-OH DNA strand. The free DNA strand then undergoes passage around the unbroken strand, thus removing DNA supercoils. Finally, in the religation step, the DNA 3'-OH attacks the covalent intermediate to expel the active-site tyrosine and restore the DNA phosphodiester backbone.</text>
</comment>
<evidence type="ECO:0000256" key="2">
    <source>
        <dbReference type="ARBA" id="ARBA00009446"/>
    </source>
</evidence>
<accession>A0A0E3ZAV6</accession>
<dbReference type="SUPFAM" id="SSF56712">
    <property type="entry name" value="Prokaryotic type I DNA topoisomerase"/>
    <property type="match status" value="1"/>
</dbReference>
<dbReference type="GO" id="GO:0003917">
    <property type="term" value="F:DNA topoisomerase type I (single strand cut, ATP-independent) activity"/>
    <property type="evidence" value="ECO:0007669"/>
    <property type="project" value="UniProtKB-UniRule"/>
</dbReference>
<feature type="site" description="Interaction with DNA" evidence="10">
    <location>
        <position position="150"/>
    </location>
</feature>
<protein>
    <recommendedName>
        <fullName evidence="10">DNA topoisomerase 1</fullName>
        <ecNumber evidence="10">5.6.2.1</ecNumber>
    </recommendedName>
    <alternativeName>
        <fullName evidence="10">DNA topoisomerase I</fullName>
    </alternativeName>
</protein>
<feature type="site" description="Interaction with DNA" evidence="10">
    <location>
        <position position="146"/>
    </location>
</feature>
<feature type="site" description="Interaction with DNA" evidence="10">
    <location>
        <position position="147"/>
    </location>
</feature>
<keyword evidence="4" id="KW-0863">Zinc-finger</keyword>
<dbReference type="SMART" id="SM00436">
    <property type="entry name" value="TOP1Bc"/>
    <property type="match status" value="1"/>
</dbReference>
<dbReference type="InterPro" id="IPR003601">
    <property type="entry name" value="Topo_IA_2"/>
</dbReference>
<evidence type="ECO:0000256" key="6">
    <source>
        <dbReference type="ARBA" id="ARBA00022842"/>
    </source>
</evidence>
<feature type="domain" description="Toprim" evidence="11">
    <location>
        <begin position="11"/>
        <end position="120"/>
    </location>
</feature>
<dbReference type="HOGENOM" id="CLU_002929_4_3_0"/>
<dbReference type="PROSITE" id="PS00396">
    <property type="entry name" value="TOPO_IA_1"/>
    <property type="match status" value="1"/>
</dbReference>
<dbReference type="InterPro" id="IPR013497">
    <property type="entry name" value="Topo_IA_cen"/>
</dbReference>
<dbReference type="PROSITE" id="PS52039">
    <property type="entry name" value="TOPO_IA_2"/>
    <property type="match status" value="1"/>
</dbReference>
<reference evidence="13 14" key="1">
    <citation type="journal article" date="2012" name="BMC Genomics">
        <title>Genomic sequence analysis and characterization of Sneathia amnii sp. nov.</title>
        <authorList>
            <consortium name="Vaginal Microbiome Consortium (additional members)"/>
            <person name="Harwich M.D.Jr."/>
            <person name="Serrano M.G."/>
            <person name="Fettweis J.M."/>
            <person name="Alves J.M."/>
            <person name="Reimers M.A."/>
            <person name="Buck G.A."/>
            <person name="Jefferson K.K."/>
        </authorList>
    </citation>
    <scope>NUCLEOTIDE SEQUENCE [LARGE SCALE GENOMIC DNA]</scope>
    <source>
        <strain evidence="13 14">SN35</strain>
    </source>
</reference>
<feature type="domain" description="Topo IA-type catalytic" evidence="12">
    <location>
        <begin position="136"/>
        <end position="552"/>
    </location>
</feature>
<dbReference type="Proteomes" id="UP000033103">
    <property type="component" value="Chromosome"/>
</dbReference>
<organism evidence="13 14">
    <name type="scientific">Sneathia vaginalis</name>
    <dbReference type="NCBI Taxonomy" id="187101"/>
    <lineage>
        <taxon>Bacteria</taxon>
        <taxon>Fusobacteriati</taxon>
        <taxon>Fusobacteriota</taxon>
        <taxon>Fusobacteriia</taxon>
        <taxon>Fusobacteriales</taxon>
        <taxon>Leptotrichiaceae</taxon>
        <taxon>Sneathia</taxon>
    </lineage>
</organism>
<comment type="similarity">
    <text evidence="2 10">Belongs to the type IA topoisomerase family.</text>
</comment>
<keyword evidence="14" id="KW-1185">Reference proteome</keyword>
<dbReference type="PANTHER" id="PTHR42785:SF1">
    <property type="entry name" value="DNA TOPOISOMERASE"/>
    <property type="match status" value="1"/>
</dbReference>
<dbReference type="Gene3D" id="2.70.20.10">
    <property type="entry name" value="Topoisomerase I, domain 3"/>
    <property type="match status" value="1"/>
</dbReference>
<dbReference type="PANTHER" id="PTHR42785">
    <property type="entry name" value="DNA TOPOISOMERASE, TYPE IA, CORE"/>
    <property type="match status" value="1"/>
</dbReference>
<feature type="site" description="Interaction with DNA" evidence="10">
    <location>
        <position position="483"/>
    </location>
</feature>
<keyword evidence="3" id="KW-0479">Metal-binding</keyword>
<dbReference type="HAMAP" id="MF_00952">
    <property type="entry name" value="Topoisom_1_prok"/>
    <property type="match status" value="1"/>
</dbReference>
<comment type="subunit">
    <text evidence="10">Monomer.</text>
</comment>
<feature type="site" description="Interaction with DNA" evidence="10">
    <location>
        <position position="155"/>
    </location>
</feature>
<dbReference type="CDD" id="cd00186">
    <property type="entry name" value="TOP1Ac"/>
    <property type="match status" value="1"/>
</dbReference>
<keyword evidence="6" id="KW-0460">Magnesium</keyword>
<evidence type="ECO:0000256" key="3">
    <source>
        <dbReference type="ARBA" id="ARBA00022723"/>
    </source>
</evidence>
<dbReference type="PROSITE" id="PS50880">
    <property type="entry name" value="TOPRIM"/>
    <property type="match status" value="1"/>
</dbReference>
<evidence type="ECO:0000256" key="9">
    <source>
        <dbReference type="ARBA" id="ARBA00023235"/>
    </source>
</evidence>
<dbReference type="SMART" id="SM00437">
    <property type="entry name" value="TOP1Ac"/>
    <property type="match status" value="1"/>
</dbReference>
<dbReference type="Gene3D" id="3.30.65.10">
    <property type="entry name" value="Bacterial Topoisomerase I, domain 1"/>
    <property type="match status" value="1"/>
</dbReference>
<dbReference type="Gene3D" id="3.40.50.140">
    <property type="match status" value="1"/>
</dbReference>
<dbReference type="EC" id="5.6.2.1" evidence="10"/>
<dbReference type="Gene3D" id="1.10.460.10">
    <property type="entry name" value="Topoisomerase I, domain 2"/>
    <property type="match status" value="1"/>
</dbReference>
<evidence type="ECO:0000313" key="14">
    <source>
        <dbReference type="Proteomes" id="UP000033103"/>
    </source>
</evidence>
<proteinExistence type="inferred from homology"/>
<dbReference type="InterPro" id="IPR006171">
    <property type="entry name" value="TOPRIM_dom"/>
</dbReference>
<keyword evidence="8 10" id="KW-0238">DNA-binding</keyword>
<feature type="site" description="Interaction with DNA" evidence="10">
    <location>
        <position position="299"/>
    </location>
</feature>
<dbReference type="InterPro" id="IPR013825">
    <property type="entry name" value="Topo_IA_cen_sub2"/>
</dbReference>
<evidence type="ECO:0000259" key="11">
    <source>
        <dbReference type="PROSITE" id="PS50880"/>
    </source>
</evidence>
<keyword evidence="7 10" id="KW-0799">Topoisomerase</keyword>
<feature type="active site" description="O-(5'-phospho-DNA)-tyrosine intermediate" evidence="10">
    <location>
        <position position="297"/>
    </location>
</feature>
<gene>
    <name evidence="10" type="primary">topA</name>
    <name evidence="13" type="ORF">VC03_05300</name>
</gene>
<dbReference type="GO" id="GO:0008270">
    <property type="term" value="F:zinc ion binding"/>
    <property type="evidence" value="ECO:0007669"/>
    <property type="project" value="UniProtKB-KW"/>
</dbReference>
<dbReference type="InterPro" id="IPR023405">
    <property type="entry name" value="Topo_IA_core_domain"/>
</dbReference>
<dbReference type="InterPro" id="IPR003602">
    <property type="entry name" value="Topo_IA_DNA-bd_dom"/>
</dbReference>
<dbReference type="Pfam" id="PF01131">
    <property type="entry name" value="Topoisom_bac"/>
    <property type="match status" value="1"/>
</dbReference>
<evidence type="ECO:0000259" key="12">
    <source>
        <dbReference type="PROSITE" id="PS52039"/>
    </source>
</evidence>
<keyword evidence="5" id="KW-0862">Zinc</keyword>
<evidence type="ECO:0000256" key="5">
    <source>
        <dbReference type="ARBA" id="ARBA00022833"/>
    </source>
</evidence>
<feature type="region of interest" description="Interaction with DNA" evidence="10">
    <location>
        <begin position="170"/>
        <end position="175"/>
    </location>
</feature>
<dbReference type="Pfam" id="PF01396">
    <property type="entry name" value="Zn_ribbon_Top1"/>
    <property type="match status" value="1"/>
</dbReference>
<dbReference type="GO" id="GO:0006265">
    <property type="term" value="P:DNA topological change"/>
    <property type="evidence" value="ECO:0007669"/>
    <property type="project" value="UniProtKB-UniRule"/>
</dbReference>
<dbReference type="InterPro" id="IPR013826">
    <property type="entry name" value="Topo_IA_cen_sub3"/>
</dbReference>
<dbReference type="SMART" id="SM00493">
    <property type="entry name" value="TOPRIM"/>
    <property type="match status" value="1"/>
</dbReference>
<dbReference type="InterPro" id="IPR023406">
    <property type="entry name" value="Topo_IA_AS"/>
</dbReference>
<dbReference type="GO" id="GO:0005694">
    <property type="term" value="C:chromosome"/>
    <property type="evidence" value="ECO:0007669"/>
    <property type="project" value="InterPro"/>
</dbReference>
<dbReference type="InterPro" id="IPR028612">
    <property type="entry name" value="Topoisom_1_IA"/>
</dbReference>
<dbReference type="EMBL" id="CP011280">
    <property type="protein sequence ID" value="AKC95895.1"/>
    <property type="molecule type" value="Genomic_DNA"/>
</dbReference>
<dbReference type="PATRIC" id="fig|1069640.6.peg.1049"/>
<dbReference type="KEGG" id="sns:VC03_05300"/>
<dbReference type="AlphaFoldDB" id="A0A0E3ZAV6"/>
<keyword evidence="9 10" id="KW-0413">Isomerase</keyword>
<evidence type="ECO:0000256" key="10">
    <source>
        <dbReference type="HAMAP-Rule" id="MF_00952"/>
    </source>
</evidence>
<feature type="site" description="Interaction with DNA" evidence="10">
    <location>
        <position position="162"/>
    </location>
</feature>
<dbReference type="InterPro" id="IPR013498">
    <property type="entry name" value="Topo_IA_Znf"/>
</dbReference>
<dbReference type="Pfam" id="PF01751">
    <property type="entry name" value="Toprim"/>
    <property type="match status" value="1"/>
</dbReference>
<dbReference type="InterPro" id="IPR013824">
    <property type="entry name" value="Topo_IA_cen_sub1"/>
</dbReference>
<dbReference type="STRING" id="187101.VC03_05300"/>
<dbReference type="InterPro" id="IPR005733">
    <property type="entry name" value="TopoI_bac-type"/>
</dbReference>
<dbReference type="SUPFAM" id="SSF57783">
    <property type="entry name" value="Zinc beta-ribbon"/>
    <property type="match status" value="1"/>
</dbReference>
<dbReference type="InterPro" id="IPR034149">
    <property type="entry name" value="TOPRIM_TopoI"/>
</dbReference>
<evidence type="ECO:0000256" key="8">
    <source>
        <dbReference type="ARBA" id="ARBA00023125"/>
    </source>
</evidence>
<evidence type="ECO:0000256" key="7">
    <source>
        <dbReference type="ARBA" id="ARBA00023029"/>
    </source>
</evidence>
<evidence type="ECO:0000256" key="1">
    <source>
        <dbReference type="ARBA" id="ARBA00000213"/>
    </source>
</evidence>
<dbReference type="CDD" id="cd03363">
    <property type="entry name" value="TOPRIM_TopoIA_TopoI"/>
    <property type="match status" value="1"/>
</dbReference>
<dbReference type="PRINTS" id="PR00417">
    <property type="entry name" value="PRTPISMRASEI"/>
</dbReference>
<dbReference type="Gene3D" id="1.10.290.10">
    <property type="entry name" value="Topoisomerase I, domain 4"/>
    <property type="match status" value="1"/>
</dbReference>
<dbReference type="NCBIfam" id="TIGR01051">
    <property type="entry name" value="topA_bact"/>
    <property type="match status" value="1"/>
</dbReference>
<evidence type="ECO:0000313" key="13">
    <source>
        <dbReference type="EMBL" id="AKC95895.1"/>
    </source>
</evidence>
<feature type="site" description="Interaction with DNA" evidence="10">
    <location>
        <position position="41"/>
    </location>
</feature>